<comment type="caution">
    <text evidence="3">The sequence shown here is derived from an EMBL/GenBank/DDBJ whole genome shotgun (WGS) entry which is preliminary data.</text>
</comment>
<keyword evidence="3" id="KW-0808">Transferase</keyword>
<name>A0A644YTL6_9ZZZZ</name>
<reference evidence="3" key="1">
    <citation type="submission" date="2019-08" db="EMBL/GenBank/DDBJ databases">
        <authorList>
            <person name="Kucharzyk K."/>
            <person name="Murdoch R.W."/>
            <person name="Higgins S."/>
            <person name="Loffler F."/>
        </authorList>
    </citation>
    <scope>NUCLEOTIDE SEQUENCE</scope>
</reference>
<keyword evidence="1" id="KW-0472">Membrane</keyword>
<evidence type="ECO:0000259" key="2">
    <source>
        <dbReference type="Pfam" id="PF02397"/>
    </source>
</evidence>
<protein>
    <submittedName>
        <fullName evidence="3">Undecaprenyl phosphate N,N'-diacetylbacillosamine 1-phosphate transferase</fullName>
        <ecNumber evidence="3">2.7.8.36</ecNumber>
    </submittedName>
</protein>
<keyword evidence="1" id="KW-0812">Transmembrane</keyword>
<dbReference type="EC" id="2.7.8.36" evidence="3"/>
<evidence type="ECO:0000256" key="1">
    <source>
        <dbReference type="SAM" id="Phobius"/>
    </source>
</evidence>
<organism evidence="3">
    <name type="scientific">bioreactor metagenome</name>
    <dbReference type="NCBI Taxonomy" id="1076179"/>
    <lineage>
        <taxon>unclassified sequences</taxon>
        <taxon>metagenomes</taxon>
        <taxon>ecological metagenomes</taxon>
    </lineage>
</organism>
<dbReference type="EMBL" id="VSSQ01005616">
    <property type="protein sequence ID" value="MPM29813.1"/>
    <property type="molecule type" value="Genomic_DNA"/>
</dbReference>
<proteinExistence type="predicted"/>
<dbReference type="PANTHER" id="PTHR30576:SF8">
    <property type="entry name" value="UNDECAPRENYL-PHOSPHATE GALACTOSE PHOSPHOTRANSFERASE"/>
    <property type="match status" value="1"/>
</dbReference>
<keyword evidence="1" id="KW-1133">Transmembrane helix</keyword>
<dbReference type="InterPro" id="IPR003362">
    <property type="entry name" value="Bact_transf"/>
</dbReference>
<gene>
    <name evidence="3" type="primary">pglC_12</name>
    <name evidence="3" type="ORF">SDC9_76354</name>
</gene>
<accession>A0A644YTL6</accession>
<dbReference type="AlphaFoldDB" id="A0A644YTL6"/>
<sequence length="226" mass="26323">MQKFCATKQGDKYLPEVCEGFYSKYLKRFLDIVFSFIALILLLPVLLIIALLVKINLGSPVIFKQERPGKDEKLFYLYKFRSMSDEIDENGEPLPEILRLTKFGIKLRTLSLDELPELFNILKGDMSIVGPRPLLTKYLPYYTEVERLRHAVRPGLTGLAQINGRNYCDWNNRLAYDVQYAKKITFLWDIKIIFHTVKVVLGKKDIAQDPKAVEPEFIYLREKVNI</sequence>
<dbReference type="GO" id="GO:0102334">
    <property type="term" value="F:N,N'-diacetylbacilliosaminyl-1-phosphate transferase activity"/>
    <property type="evidence" value="ECO:0007669"/>
    <property type="project" value="UniProtKB-EC"/>
</dbReference>
<dbReference type="PANTHER" id="PTHR30576">
    <property type="entry name" value="COLANIC BIOSYNTHESIS UDP-GLUCOSE LIPID CARRIER TRANSFERASE"/>
    <property type="match status" value="1"/>
</dbReference>
<feature type="transmembrane region" description="Helical" evidence="1">
    <location>
        <begin position="32"/>
        <end position="53"/>
    </location>
</feature>
<evidence type="ECO:0000313" key="3">
    <source>
        <dbReference type="EMBL" id="MPM29813.1"/>
    </source>
</evidence>
<feature type="domain" description="Bacterial sugar transferase" evidence="2">
    <location>
        <begin position="27"/>
        <end position="201"/>
    </location>
</feature>
<dbReference type="Pfam" id="PF02397">
    <property type="entry name" value="Bac_transf"/>
    <property type="match status" value="1"/>
</dbReference>